<evidence type="ECO:0000313" key="2">
    <source>
        <dbReference type="EMBL" id="AKB82153.1"/>
    </source>
</evidence>
<dbReference type="Pfam" id="PF24553">
    <property type="entry name" value="Rv0428c_C"/>
    <property type="match status" value="1"/>
</dbReference>
<dbReference type="Gene3D" id="3.40.630.30">
    <property type="match status" value="1"/>
</dbReference>
<dbReference type="KEGG" id="mbak:MSBR3_1575"/>
<reference evidence="2" key="1">
    <citation type="submission" date="2014-07" db="EMBL/GenBank/DDBJ databases">
        <title>Methanogenic archaea and the global carbon cycle.</title>
        <authorList>
            <person name="Henriksen J.R."/>
            <person name="Luke J."/>
            <person name="Reinhart S."/>
            <person name="Benedict M.N."/>
            <person name="Youngblut N.D."/>
            <person name="Metcalf M.E."/>
            <person name="Whitaker R.J."/>
            <person name="Metcalf W.W."/>
        </authorList>
    </citation>
    <scope>NUCLEOTIDE SEQUENCE [LARGE SCALE GENOMIC DNA]</scope>
    <source>
        <strain evidence="2">3</strain>
    </source>
</reference>
<evidence type="ECO:0000259" key="1">
    <source>
        <dbReference type="PROSITE" id="PS51186"/>
    </source>
</evidence>
<dbReference type="InterPro" id="IPR016181">
    <property type="entry name" value="Acyl_CoA_acyltransferase"/>
</dbReference>
<dbReference type="PATRIC" id="fig|1434107.4.peg.2045"/>
<dbReference type="InterPro" id="IPR056935">
    <property type="entry name" value="Rv0428c-like_C"/>
</dbReference>
<dbReference type="CDD" id="cd04301">
    <property type="entry name" value="NAT_SF"/>
    <property type="match status" value="1"/>
</dbReference>
<dbReference type="InterPro" id="IPR050276">
    <property type="entry name" value="MshD_Acetyltransferase"/>
</dbReference>
<organism evidence="2 3">
    <name type="scientific">Methanosarcina barkeri 3</name>
    <dbReference type="NCBI Taxonomy" id="1434107"/>
    <lineage>
        <taxon>Archaea</taxon>
        <taxon>Methanobacteriati</taxon>
        <taxon>Methanobacteriota</taxon>
        <taxon>Stenosarchaea group</taxon>
        <taxon>Methanomicrobia</taxon>
        <taxon>Methanosarcinales</taxon>
        <taxon>Methanosarcinaceae</taxon>
        <taxon>Methanosarcina</taxon>
    </lineage>
</organism>
<proteinExistence type="predicted"/>
<dbReference type="GeneID" id="24789116"/>
<gene>
    <name evidence="2" type="ORF">MSBR3_1575</name>
</gene>
<dbReference type="STRING" id="1434107.MSBR3_1575"/>
<keyword evidence="3" id="KW-1185">Reference proteome</keyword>
<dbReference type="PANTHER" id="PTHR43617">
    <property type="entry name" value="L-AMINO ACID N-ACETYLTRANSFERASE"/>
    <property type="match status" value="1"/>
</dbReference>
<dbReference type="Proteomes" id="UP000033066">
    <property type="component" value="Chromosome"/>
</dbReference>
<dbReference type="HOGENOM" id="CLU_048109_0_1_2"/>
<dbReference type="PROSITE" id="PS51186">
    <property type="entry name" value="GNAT"/>
    <property type="match status" value="1"/>
</dbReference>
<dbReference type="InterPro" id="IPR000182">
    <property type="entry name" value="GNAT_dom"/>
</dbReference>
<feature type="domain" description="N-acetyltransferase" evidence="1">
    <location>
        <begin position="146"/>
        <end position="276"/>
    </location>
</feature>
<name>A0A0E3SMI8_METBA</name>
<dbReference type="EMBL" id="CP009517">
    <property type="protein sequence ID" value="AKB82153.1"/>
    <property type="molecule type" value="Genomic_DNA"/>
</dbReference>
<dbReference type="AlphaFoldDB" id="A0A0E3SMI8"/>
<sequence>MRIHNLNQALGHADRLIPLKGGRDHTHGGGEVITPQVIEELSMNAWPALQTMLYDGWVLRYSKGYTKRANSINPIYPSTLSINKKIEKCEAQFRSLSIDVVYKLTAYTRPENLDRLLEEKGYERKDETIVKVIELLDFQEPVMKDVEIRNILTKQWLDAFCQLLKVSEKNRLILQDMINIIIPEKYLLLLRQNGKVIGCGMGVIEDGFAGIYEITIDPELRRKGYGRQLMLNMLKYAYERGARKAYLQVVAANIPAVRLYENLGFKEAYRYWYRIK</sequence>
<dbReference type="OrthoDB" id="43754at2157"/>
<dbReference type="Pfam" id="PF00583">
    <property type="entry name" value="Acetyltransf_1"/>
    <property type="match status" value="1"/>
</dbReference>
<dbReference type="GO" id="GO:0016747">
    <property type="term" value="F:acyltransferase activity, transferring groups other than amino-acyl groups"/>
    <property type="evidence" value="ECO:0007669"/>
    <property type="project" value="InterPro"/>
</dbReference>
<dbReference type="RefSeq" id="WP_080942253.1">
    <property type="nucleotide sequence ID" value="NZ_CP009517.1"/>
</dbReference>
<accession>A0A0E3SMI8</accession>
<dbReference type="SUPFAM" id="SSF55729">
    <property type="entry name" value="Acyl-CoA N-acyltransferases (Nat)"/>
    <property type="match status" value="1"/>
</dbReference>
<evidence type="ECO:0000313" key="3">
    <source>
        <dbReference type="Proteomes" id="UP000033066"/>
    </source>
</evidence>
<protein>
    <submittedName>
        <fullName evidence="2">GCN5-related N-acetyltransferase</fullName>
    </submittedName>
</protein>